<evidence type="ECO:0000256" key="2">
    <source>
        <dbReference type="RuleBase" id="RU003749"/>
    </source>
</evidence>
<dbReference type="InterPro" id="IPR003658">
    <property type="entry name" value="Anti-sigma_ant"/>
</dbReference>
<evidence type="ECO:0000256" key="1">
    <source>
        <dbReference type="ARBA" id="ARBA00009013"/>
    </source>
</evidence>
<name>A0ABQ3CD26_9ACTN</name>
<comment type="caution">
    <text evidence="5">The sequence shown here is derived from an EMBL/GenBank/DDBJ whole genome shotgun (WGS) entry which is preliminary data.</text>
</comment>
<evidence type="ECO:0000256" key="3">
    <source>
        <dbReference type="SAM" id="MobiDB-lite"/>
    </source>
</evidence>
<gene>
    <name evidence="5" type="ORF">GCM10010328_65680</name>
</gene>
<dbReference type="PANTHER" id="PTHR33495">
    <property type="entry name" value="ANTI-SIGMA FACTOR ANTAGONIST TM_1081-RELATED-RELATED"/>
    <property type="match status" value="1"/>
</dbReference>
<keyword evidence="6" id="KW-1185">Reference proteome</keyword>
<proteinExistence type="inferred from homology"/>
<dbReference type="PROSITE" id="PS50801">
    <property type="entry name" value="STAS"/>
    <property type="match status" value="1"/>
</dbReference>
<dbReference type="InterPro" id="IPR058548">
    <property type="entry name" value="MlaB-like_STAS"/>
</dbReference>
<dbReference type="Pfam" id="PF13466">
    <property type="entry name" value="STAS_2"/>
    <property type="match status" value="1"/>
</dbReference>
<dbReference type="NCBIfam" id="TIGR00377">
    <property type="entry name" value="ant_ant_sig"/>
    <property type="match status" value="1"/>
</dbReference>
<dbReference type="EMBL" id="BMUW01000025">
    <property type="protein sequence ID" value="GGZ81972.1"/>
    <property type="molecule type" value="Genomic_DNA"/>
</dbReference>
<evidence type="ECO:0000313" key="5">
    <source>
        <dbReference type="EMBL" id="GGZ81972.1"/>
    </source>
</evidence>
<dbReference type="InterPro" id="IPR002645">
    <property type="entry name" value="STAS_dom"/>
</dbReference>
<dbReference type="InterPro" id="IPR036513">
    <property type="entry name" value="STAS_dom_sf"/>
</dbReference>
<evidence type="ECO:0000259" key="4">
    <source>
        <dbReference type="PROSITE" id="PS50801"/>
    </source>
</evidence>
<evidence type="ECO:0000313" key="6">
    <source>
        <dbReference type="Proteomes" id="UP000624183"/>
    </source>
</evidence>
<comment type="similarity">
    <text evidence="1 2">Belongs to the anti-sigma-factor antagonist family.</text>
</comment>
<accession>A0ABQ3CD26</accession>
<dbReference type="SUPFAM" id="SSF52091">
    <property type="entry name" value="SpoIIaa-like"/>
    <property type="match status" value="1"/>
</dbReference>
<dbReference type="Gene3D" id="3.30.750.24">
    <property type="entry name" value="STAS domain"/>
    <property type="match status" value="1"/>
</dbReference>
<dbReference type="CDD" id="cd07043">
    <property type="entry name" value="STAS_anti-anti-sigma_factors"/>
    <property type="match status" value="1"/>
</dbReference>
<dbReference type="Proteomes" id="UP000624183">
    <property type="component" value="Unassembled WGS sequence"/>
</dbReference>
<protein>
    <recommendedName>
        <fullName evidence="2">Anti-sigma factor antagonist</fullName>
    </recommendedName>
</protein>
<reference evidence="6" key="1">
    <citation type="journal article" date="2019" name="Int. J. Syst. Evol. Microbiol.">
        <title>The Global Catalogue of Microorganisms (GCM) 10K type strain sequencing project: providing services to taxonomists for standard genome sequencing and annotation.</title>
        <authorList>
            <consortium name="The Broad Institute Genomics Platform"/>
            <consortium name="The Broad Institute Genome Sequencing Center for Infectious Disease"/>
            <person name="Wu L."/>
            <person name="Ma J."/>
        </authorList>
    </citation>
    <scope>NUCLEOTIDE SEQUENCE [LARGE SCALE GENOMIC DNA]</scope>
    <source>
        <strain evidence="6">JCM 4602</strain>
    </source>
</reference>
<organism evidence="5 6">
    <name type="scientific">Streptomyces rubiginosohelvolus</name>
    <dbReference type="NCBI Taxonomy" id="67362"/>
    <lineage>
        <taxon>Bacteria</taxon>
        <taxon>Bacillati</taxon>
        <taxon>Actinomycetota</taxon>
        <taxon>Actinomycetes</taxon>
        <taxon>Kitasatosporales</taxon>
        <taxon>Streptomycetaceae</taxon>
        <taxon>Streptomyces</taxon>
    </lineage>
</organism>
<dbReference type="PANTHER" id="PTHR33495:SF2">
    <property type="entry name" value="ANTI-SIGMA FACTOR ANTAGONIST TM_1081-RELATED"/>
    <property type="match status" value="1"/>
</dbReference>
<feature type="region of interest" description="Disordered" evidence="3">
    <location>
        <begin position="14"/>
        <end position="45"/>
    </location>
</feature>
<sequence length="160" mass="16356">MATVTSIVIPISRRDQGRSAAGPSGGTALRSLPIPPEVPSVLSSPNEDRAVRITTRRERGALVLTVSGDLDIDSVSPLGLALTSAAEDGSGPVVVDLSGVGFADSTTVNVLLQGHTALGDRLRLAAPSPFMRRLIGMIGLDSALPVLPSVDDAIDAVLPS</sequence>
<feature type="domain" description="STAS" evidence="4">
    <location>
        <begin position="51"/>
        <end position="157"/>
    </location>
</feature>